<protein>
    <recommendedName>
        <fullName evidence="4">Transmembrane protein</fullName>
    </recommendedName>
</protein>
<gene>
    <name evidence="2" type="ORF">P3W85_22700</name>
</gene>
<keyword evidence="3" id="KW-1185">Reference proteome</keyword>
<organism evidence="2 3">
    <name type="scientific">Cupriavidus basilensis</name>
    <dbReference type="NCBI Taxonomy" id="68895"/>
    <lineage>
        <taxon>Bacteria</taxon>
        <taxon>Pseudomonadati</taxon>
        <taxon>Pseudomonadota</taxon>
        <taxon>Betaproteobacteria</taxon>
        <taxon>Burkholderiales</taxon>
        <taxon>Burkholderiaceae</taxon>
        <taxon>Cupriavidus</taxon>
    </lineage>
</organism>
<dbReference type="EMBL" id="JARJLM010000382">
    <property type="protein sequence ID" value="MDF3835735.1"/>
    <property type="molecule type" value="Genomic_DNA"/>
</dbReference>
<evidence type="ECO:0008006" key="4">
    <source>
        <dbReference type="Google" id="ProtNLM"/>
    </source>
</evidence>
<feature type="transmembrane region" description="Helical" evidence="1">
    <location>
        <begin position="81"/>
        <end position="110"/>
    </location>
</feature>
<evidence type="ECO:0000256" key="1">
    <source>
        <dbReference type="SAM" id="Phobius"/>
    </source>
</evidence>
<keyword evidence="1" id="KW-1133">Transmembrane helix</keyword>
<proteinExistence type="predicted"/>
<keyword evidence="1" id="KW-0472">Membrane</keyword>
<keyword evidence="1" id="KW-0812">Transmembrane</keyword>
<reference evidence="2 3" key="1">
    <citation type="submission" date="2023-03" db="EMBL/GenBank/DDBJ databases">
        <title>Draft assemblies of triclosan tolerant bacteria isolated from returned activated sludge.</title>
        <authorList>
            <person name="Van Hamelsveld S."/>
        </authorList>
    </citation>
    <scope>NUCLEOTIDE SEQUENCE [LARGE SCALE GENOMIC DNA]</scope>
    <source>
        <strain evidence="2 3">GW210010_S58</strain>
    </source>
</reference>
<name>A0ABT6AT05_9BURK</name>
<evidence type="ECO:0000313" key="3">
    <source>
        <dbReference type="Proteomes" id="UP001216674"/>
    </source>
</evidence>
<dbReference type="Proteomes" id="UP001216674">
    <property type="component" value="Unassembled WGS sequence"/>
</dbReference>
<comment type="caution">
    <text evidence="2">The sequence shown here is derived from an EMBL/GenBank/DDBJ whole genome shotgun (WGS) entry which is preliminary data.</text>
</comment>
<dbReference type="RefSeq" id="WP_276266438.1">
    <property type="nucleotide sequence ID" value="NZ_JARJLM010000382.1"/>
</dbReference>
<accession>A0ABT6AT05</accession>
<sequence>MTPERFRALIDIYGADPAHWPAGERSQGQAMAPLPEHRGALDAAAALDRLLAAHRVAAPDAALLRRIAASAPLARAPRVPWWWSGLGLAGAGLAGTVAGVLLMSALLAALPAPAAIDLPYAATAFGGMARNGSEE</sequence>
<evidence type="ECO:0000313" key="2">
    <source>
        <dbReference type="EMBL" id="MDF3835735.1"/>
    </source>
</evidence>